<organism evidence="2 3">
    <name type="scientific">Trema orientale</name>
    <name type="common">Charcoal tree</name>
    <name type="synonym">Celtis orientalis</name>
    <dbReference type="NCBI Taxonomy" id="63057"/>
    <lineage>
        <taxon>Eukaryota</taxon>
        <taxon>Viridiplantae</taxon>
        <taxon>Streptophyta</taxon>
        <taxon>Embryophyta</taxon>
        <taxon>Tracheophyta</taxon>
        <taxon>Spermatophyta</taxon>
        <taxon>Magnoliopsida</taxon>
        <taxon>eudicotyledons</taxon>
        <taxon>Gunneridae</taxon>
        <taxon>Pentapetalae</taxon>
        <taxon>rosids</taxon>
        <taxon>fabids</taxon>
        <taxon>Rosales</taxon>
        <taxon>Cannabaceae</taxon>
        <taxon>Trema</taxon>
    </lineage>
</organism>
<keyword evidence="1" id="KW-0472">Membrane</keyword>
<accession>A0A2P5BIL0</accession>
<keyword evidence="1" id="KW-1133">Transmembrane helix</keyword>
<dbReference type="EMBL" id="JXTC01000514">
    <property type="protein sequence ID" value="PON48620.1"/>
    <property type="molecule type" value="Genomic_DNA"/>
</dbReference>
<comment type="caution">
    <text evidence="2">The sequence shown here is derived from an EMBL/GenBank/DDBJ whole genome shotgun (WGS) entry which is preliminary data.</text>
</comment>
<gene>
    <name evidence="2" type="ORF">TorRG33x02_319980</name>
</gene>
<evidence type="ECO:0000313" key="2">
    <source>
        <dbReference type="EMBL" id="PON48620.1"/>
    </source>
</evidence>
<feature type="transmembrane region" description="Helical" evidence="1">
    <location>
        <begin position="79"/>
        <end position="102"/>
    </location>
</feature>
<evidence type="ECO:0000256" key="1">
    <source>
        <dbReference type="SAM" id="Phobius"/>
    </source>
</evidence>
<dbReference type="Proteomes" id="UP000237000">
    <property type="component" value="Unassembled WGS sequence"/>
</dbReference>
<evidence type="ECO:0000313" key="3">
    <source>
        <dbReference type="Proteomes" id="UP000237000"/>
    </source>
</evidence>
<protein>
    <submittedName>
        <fullName evidence="2">Uncharacterized protein</fullName>
    </submittedName>
</protein>
<keyword evidence="3" id="KW-1185">Reference proteome</keyword>
<keyword evidence="1" id="KW-0812">Transmembrane</keyword>
<name>A0A2P5BIL0_TREOI</name>
<reference evidence="3" key="1">
    <citation type="submission" date="2016-06" db="EMBL/GenBank/DDBJ databases">
        <title>Parallel loss of symbiosis genes in relatives of nitrogen-fixing non-legume Parasponia.</title>
        <authorList>
            <person name="Van Velzen R."/>
            <person name="Holmer R."/>
            <person name="Bu F."/>
            <person name="Rutten L."/>
            <person name="Van Zeijl A."/>
            <person name="Liu W."/>
            <person name="Santuari L."/>
            <person name="Cao Q."/>
            <person name="Sharma T."/>
            <person name="Shen D."/>
            <person name="Roswanjaya Y."/>
            <person name="Wardhani T."/>
            <person name="Kalhor M.S."/>
            <person name="Jansen J."/>
            <person name="Van den Hoogen J."/>
            <person name="Gungor B."/>
            <person name="Hartog M."/>
            <person name="Hontelez J."/>
            <person name="Verver J."/>
            <person name="Yang W.-C."/>
            <person name="Schijlen E."/>
            <person name="Repin R."/>
            <person name="Schilthuizen M."/>
            <person name="Schranz E."/>
            <person name="Heidstra R."/>
            <person name="Miyata K."/>
            <person name="Fedorova E."/>
            <person name="Kohlen W."/>
            <person name="Bisseling T."/>
            <person name="Smit S."/>
            <person name="Geurts R."/>
        </authorList>
    </citation>
    <scope>NUCLEOTIDE SEQUENCE [LARGE SCALE GENOMIC DNA]</scope>
    <source>
        <strain evidence="3">cv. RG33-2</strain>
    </source>
</reference>
<feature type="non-terminal residue" evidence="2">
    <location>
        <position position="1"/>
    </location>
</feature>
<dbReference type="InParanoid" id="A0A2P5BIL0"/>
<dbReference type="AlphaFoldDB" id="A0A2P5BIL0"/>
<proteinExistence type="predicted"/>
<sequence>ELLLSINLPPFSCVSKHLHTFNNLSFYVTYILDFPSPYSISHVKSSYLFTSNVSFYVILILDFPSPYSCVMSSLFLSPIYRYIIITSITVFFFNFFYLFFVVTNN</sequence>